<dbReference type="Proteomes" id="UP001066276">
    <property type="component" value="Chromosome 1_1"/>
</dbReference>
<evidence type="ECO:0000313" key="2">
    <source>
        <dbReference type="Proteomes" id="UP001066276"/>
    </source>
</evidence>
<organism evidence="1 2">
    <name type="scientific">Pleurodeles waltl</name>
    <name type="common">Iberian ribbed newt</name>
    <dbReference type="NCBI Taxonomy" id="8319"/>
    <lineage>
        <taxon>Eukaryota</taxon>
        <taxon>Metazoa</taxon>
        <taxon>Chordata</taxon>
        <taxon>Craniata</taxon>
        <taxon>Vertebrata</taxon>
        <taxon>Euteleostomi</taxon>
        <taxon>Amphibia</taxon>
        <taxon>Batrachia</taxon>
        <taxon>Caudata</taxon>
        <taxon>Salamandroidea</taxon>
        <taxon>Salamandridae</taxon>
        <taxon>Pleurodelinae</taxon>
        <taxon>Pleurodeles</taxon>
    </lineage>
</organism>
<gene>
    <name evidence="1" type="ORF">NDU88_005101</name>
</gene>
<evidence type="ECO:0000313" key="1">
    <source>
        <dbReference type="EMBL" id="KAJ1217507.1"/>
    </source>
</evidence>
<sequence length="181" mass="19986">MKDGCGVQELLESQQLSLAGRQIADGSVVRRTTNKLKQMQVGAEEDVAHLRLKLGFYFVRFGDKRISDGVTKFVGKKNPGVRMSHNEGERGLTSIDGMCGASEQAIFCLQPFSKGQVGPGAASGSHYPLLYFRERGNDEESLDWASEWQSKECNPFKDWMEIEGGCDASEDVEDAEKSGRD</sequence>
<name>A0AAV7WTT1_PLEWA</name>
<proteinExistence type="predicted"/>
<accession>A0AAV7WTT1</accession>
<reference evidence="1" key="1">
    <citation type="journal article" date="2022" name="bioRxiv">
        <title>Sequencing and chromosome-scale assembly of the giantPleurodeles waltlgenome.</title>
        <authorList>
            <person name="Brown T."/>
            <person name="Elewa A."/>
            <person name="Iarovenko S."/>
            <person name="Subramanian E."/>
            <person name="Araus A.J."/>
            <person name="Petzold A."/>
            <person name="Susuki M."/>
            <person name="Suzuki K.-i.T."/>
            <person name="Hayashi T."/>
            <person name="Toyoda A."/>
            <person name="Oliveira C."/>
            <person name="Osipova E."/>
            <person name="Leigh N.D."/>
            <person name="Simon A."/>
            <person name="Yun M.H."/>
        </authorList>
    </citation>
    <scope>NUCLEOTIDE SEQUENCE</scope>
    <source>
        <strain evidence="1">20211129_DDA</strain>
        <tissue evidence="1">Liver</tissue>
    </source>
</reference>
<comment type="caution">
    <text evidence="1">The sequence shown here is derived from an EMBL/GenBank/DDBJ whole genome shotgun (WGS) entry which is preliminary data.</text>
</comment>
<dbReference type="AlphaFoldDB" id="A0AAV7WTT1"/>
<keyword evidence="2" id="KW-1185">Reference proteome</keyword>
<protein>
    <submittedName>
        <fullName evidence="1">Uncharacterized protein</fullName>
    </submittedName>
</protein>
<dbReference type="EMBL" id="JANPWB010000001">
    <property type="protein sequence ID" value="KAJ1217507.1"/>
    <property type="molecule type" value="Genomic_DNA"/>
</dbReference>